<dbReference type="RefSeq" id="WP_376892722.1">
    <property type="nucleotide sequence ID" value="NZ_JBHULS010000002.1"/>
</dbReference>
<dbReference type="Pfam" id="PF07429">
    <property type="entry name" value="Glyco_transf_56"/>
    <property type="match status" value="1"/>
</dbReference>
<evidence type="ECO:0000256" key="4">
    <source>
        <dbReference type="ARBA" id="ARBA00022679"/>
    </source>
</evidence>
<evidence type="ECO:0000313" key="6">
    <source>
        <dbReference type="EMBL" id="MFD2551532.1"/>
    </source>
</evidence>
<dbReference type="EMBL" id="JBHULS010000002">
    <property type="protein sequence ID" value="MFD2551532.1"/>
    <property type="molecule type" value="Genomic_DNA"/>
</dbReference>
<keyword evidence="2" id="KW-0997">Cell inner membrane</keyword>
<accession>A0ABW5KVE5</accession>
<evidence type="ECO:0000256" key="5">
    <source>
        <dbReference type="ARBA" id="ARBA00023136"/>
    </source>
</evidence>
<keyword evidence="7" id="KW-1185">Reference proteome</keyword>
<keyword evidence="4 6" id="KW-0808">Transferase</keyword>
<dbReference type="Proteomes" id="UP001597472">
    <property type="component" value="Unassembled WGS sequence"/>
</dbReference>
<protein>
    <submittedName>
        <fullName evidence="6">TDP-N-acetylfucosamine:lipid II N-acetylfucosaminyltransferase</fullName>
        <ecNumber evidence="6">2.4.1.325</ecNumber>
    </submittedName>
</protein>
<dbReference type="InterPro" id="IPR009993">
    <property type="entry name" value="WecF"/>
</dbReference>
<dbReference type="EC" id="2.4.1.325" evidence="6"/>
<reference evidence="7" key="1">
    <citation type="journal article" date="2019" name="Int. J. Syst. Evol. Microbiol.">
        <title>The Global Catalogue of Microorganisms (GCM) 10K type strain sequencing project: providing services to taxonomists for standard genome sequencing and annotation.</title>
        <authorList>
            <consortium name="The Broad Institute Genomics Platform"/>
            <consortium name="The Broad Institute Genome Sequencing Center for Infectious Disease"/>
            <person name="Wu L."/>
            <person name="Ma J."/>
        </authorList>
    </citation>
    <scope>NUCLEOTIDE SEQUENCE [LARGE SCALE GENOMIC DNA]</scope>
    <source>
        <strain evidence="7">KCTC 42587</strain>
    </source>
</reference>
<evidence type="ECO:0000256" key="3">
    <source>
        <dbReference type="ARBA" id="ARBA00022676"/>
    </source>
</evidence>
<keyword evidence="5" id="KW-0472">Membrane</keyword>
<name>A0ABW5KVE5_9FLAO</name>
<evidence type="ECO:0000313" key="7">
    <source>
        <dbReference type="Proteomes" id="UP001597472"/>
    </source>
</evidence>
<gene>
    <name evidence="6" type="ORF">ACFSQP_06860</name>
</gene>
<proteinExistence type="predicted"/>
<evidence type="ECO:0000256" key="1">
    <source>
        <dbReference type="ARBA" id="ARBA00022475"/>
    </source>
</evidence>
<sequence>MLLHFVIDEKVTDQIIENFSKVDKTSRFLVFVENKNEPYQYITSRAGSLIKFNEASNNINNLVQELQVTAILMHACHLEYARVINALTVNLKIAWYPWGFDIYGLPRIKPQTYAYFTNKYLINTVKNLRLGRLILKNRCTRDLYFKIDTREKDRYTTIFKALKKVDYFVSYLQEDFECFSKYYPNKFQFIYSPFSTLNQYLGGNEHLTLQTDATHILIGNSNSIESNHVDVFSFLAKQQLHNNIKLYTPLSYGDNPKYKAYVLKEGKAHFKDNFVPLLDFMPRQDYLKILASCSTGIFYHYRQQAMGNIIAMLYLGCRVYLSEKNPAFNFFRTKNITIFNLETDFPKFKNTKLEAAVVTENRQQLRAIFSENAVLQNINMLIKTIM</sequence>
<comment type="caution">
    <text evidence="6">The sequence shown here is derived from an EMBL/GenBank/DDBJ whole genome shotgun (WGS) entry which is preliminary data.</text>
</comment>
<dbReference type="GO" id="GO:0102031">
    <property type="term" value="F:4-acetamido-4,6-dideoxy-D-galactose transferase activity"/>
    <property type="evidence" value="ECO:0007669"/>
    <property type="project" value="UniProtKB-EC"/>
</dbReference>
<keyword evidence="3 6" id="KW-0328">Glycosyltransferase</keyword>
<organism evidence="6 7">
    <name type="scientific">Bizionia sediminis</name>
    <dbReference type="NCBI Taxonomy" id="1737064"/>
    <lineage>
        <taxon>Bacteria</taxon>
        <taxon>Pseudomonadati</taxon>
        <taxon>Bacteroidota</taxon>
        <taxon>Flavobacteriia</taxon>
        <taxon>Flavobacteriales</taxon>
        <taxon>Flavobacteriaceae</taxon>
        <taxon>Bizionia</taxon>
    </lineage>
</organism>
<keyword evidence="1" id="KW-1003">Cell membrane</keyword>
<evidence type="ECO:0000256" key="2">
    <source>
        <dbReference type="ARBA" id="ARBA00022519"/>
    </source>
</evidence>